<dbReference type="PROSITE" id="PS51186">
    <property type="entry name" value="GNAT"/>
    <property type="match status" value="1"/>
</dbReference>
<sequence length="285" mass="33226">MLVPTTDRSLIEPLQRENHNVWGSGMSLDEYISREWDNYGTEYMRFNQMKKGEVGDVYFVWKNDETGVIEGGCEFFVREGWLKTENGIETIKCGTLGSVYVLDEFRGMGISKKLLDAFNEITWDYLPGEKDISMLWSEVGDKFYARWGYKTLAEESKLLQNSNENDKIEYGETFTTRDDEKIKLIAESFKMKRFAEMNQWPLNTVVIIPSFGLFKWFARRVEAVNGGVESNFGKYNGDNWRVDIKDINIASEPVIEEPITSSIPMAKRHDGVEVKWERRGKWCWF</sequence>
<dbReference type="AlphaFoldDB" id="A0AAV5R000"/>
<dbReference type="SUPFAM" id="SSF55729">
    <property type="entry name" value="Acyl-CoA N-acyltransferases (Nat)"/>
    <property type="match status" value="1"/>
</dbReference>
<comment type="caution">
    <text evidence="2">The sequence shown here is derived from an EMBL/GenBank/DDBJ whole genome shotgun (WGS) entry which is preliminary data.</text>
</comment>
<dbReference type="Pfam" id="PF13508">
    <property type="entry name" value="Acetyltransf_7"/>
    <property type="match status" value="1"/>
</dbReference>
<accession>A0AAV5R000</accession>
<evidence type="ECO:0000259" key="1">
    <source>
        <dbReference type="PROSITE" id="PS51186"/>
    </source>
</evidence>
<dbReference type="Proteomes" id="UP001378960">
    <property type="component" value="Unassembled WGS sequence"/>
</dbReference>
<proteinExistence type="predicted"/>
<dbReference type="InterPro" id="IPR000182">
    <property type="entry name" value="GNAT_dom"/>
</dbReference>
<feature type="domain" description="N-acetyltransferase" evidence="1">
    <location>
        <begin position="1"/>
        <end position="175"/>
    </location>
</feature>
<keyword evidence="3" id="KW-1185">Reference proteome</keyword>
<dbReference type="InterPro" id="IPR016181">
    <property type="entry name" value="Acyl_CoA_acyltransferase"/>
</dbReference>
<organism evidence="2 3">
    <name type="scientific">Pichia kluyveri</name>
    <name type="common">Yeast</name>
    <dbReference type="NCBI Taxonomy" id="36015"/>
    <lineage>
        <taxon>Eukaryota</taxon>
        <taxon>Fungi</taxon>
        <taxon>Dikarya</taxon>
        <taxon>Ascomycota</taxon>
        <taxon>Saccharomycotina</taxon>
        <taxon>Pichiomycetes</taxon>
        <taxon>Pichiales</taxon>
        <taxon>Pichiaceae</taxon>
        <taxon>Pichia</taxon>
    </lineage>
</organism>
<name>A0AAV5R000_PICKL</name>
<evidence type="ECO:0000313" key="3">
    <source>
        <dbReference type="Proteomes" id="UP001378960"/>
    </source>
</evidence>
<evidence type="ECO:0000313" key="2">
    <source>
        <dbReference type="EMBL" id="GMM44799.1"/>
    </source>
</evidence>
<gene>
    <name evidence="2" type="ORF">DAPK24_013740</name>
</gene>
<dbReference type="CDD" id="cd04301">
    <property type="entry name" value="NAT_SF"/>
    <property type="match status" value="1"/>
</dbReference>
<dbReference type="PANTHER" id="PTHR34815:SF2">
    <property type="entry name" value="N-ACETYLTRANSFERASE DOMAIN-CONTAINING PROTEIN"/>
    <property type="match status" value="1"/>
</dbReference>
<dbReference type="GO" id="GO:0016747">
    <property type="term" value="F:acyltransferase activity, transferring groups other than amino-acyl groups"/>
    <property type="evidence" value="ECO:0007669"/>
    <property type="project" value="InterPro"/>
</dbReference>
<protein>
    <recommendedName>
        <fullName evidence="1">N-acetyltransferase domain-containing protein</fullName>
    </recommendedName>
</protein>
<dbReference type="PANTHER" id="PTHR34815">
    <property type="entry name" value="LYSINE ACETYLTRANSFERASE"/>
    <property type="match status" value="1"/>
</dbReference>
<dbReference type="Gene3D" id="3.40.630.30">
    <property type="match status" value="1"/>
</dbReference>
<reference evidence="2 3" key="1">
    <citation type="journal article" date="2023" name="Elife">
        <title>Identification of key yeast species and microbe-microbe interactions impacting larval growth of Drosophila in the wild.</title>
        <authorList>
            <person name="Mure A."/>
            <person name="Sugiura Y."/>
            <person name="Maeda R."/>
            <person name="Honda K."/>
            <person name="Sakurai N."/>
            <person name="Takahashi Y."/>
            <person name="Watada M."/>
            <person name="Katoh T."/>
            <person name="Gotoh A."/>
            <person name="Gotoh Y."/>
            <person name="Taniguchi I."/>
            <person name="Nakamura K."/>
            <person name="Hayashi T."/>
            <person name="Katayama T."/>
            <person name="Uemura T."/>
            <person name="Hattori Y."/>
        </authorList>
    </citation>
    <scope>NUCLEOTIDE SEQUENCE [LARGE SCALE GENOMIC DNA]</scope>
    <source>
        <strain evidence="2 3">PK-24</strain>
    </source>
</reference>
<dbReference type="InterPro" id="IPR053013">
    <property type="entry name" value="LAT"/>
</dbReference>
<dbReference type="EMBL" id="BTGB01000001">
    <property type="protein sequence ID" value="GMM44799.1"/>
    <property type="molecule type" value="Genomic_DNA"/>
</dbReference>